<dbReference type="SUPFAM" id="SSF53756">
    <property type="entry name" value="UDP-Glycosyltransferase/glycogen phosphorylase"/>
    <property type="match status" value="1"/>
</dbReference>
<dbReference type="Gene3D" id="3.40.50.2000">
    <property type="entry name" value="Glycogen Phosphorylase B"/>
    <property type="match status" value="1"/>
</dbReference>
<evidence type="ECO:0000313" key="1">
    <source>
        <dbReference type="EMBL" id="MCE4536292.1"/>
    </source>
</evidence>
<name>A0ABS8XBE4_9BURK</name>
<organism evidence="1 2">
    <name type="scientific">Pelomonas caseinilytica</name>
    <dbReference type="NCBI Taxonomy" id="2906763"/>
    <lineage>
        <taxon>Bacteria</taxon>
        <taxon>Pseudomonadati</taxon>
        <taxon>Pseudomonadota</taxon>
        <taxon>Betaproteobacteria</taxon>
        <taxon>Burkholderiales</taxon>
        <taxon>Sphaerotilaceae</taxon>
        <taxon>Roseateles</taxon>
    </lineage>
</organism>
<protein>
    <recommendedName>
        <fullName evidence="3">Glycosyltransferase family 1 protein</fullName>
    </recommendedName>
</protein>
<accession>A0ABS8XBE4</accession>
<keyword evidence="2" id="KW-1185">Reference proteome</keyword>
<comment type="caution">
    <text evidence="1">The sequence shown here is derived from an EMBL/GenBank/DDBJ whole genome shotgun (WGS) entry which is preliminary data.</text>
</comment>
<reference evidence="1 2" key="1">
    <citation type="submission" date="2021-12" db="EMBL/GenBank/DDBJ databases">
        <title>Genome seq of p7.</title>
        <authorList>
            <person name="Seo T."/>
        </authorList>
    </citation>
    <scope>NUCLEOTIDE SEQUENCE [LARGE SCALE GENOMIC DNA]</scope>
    <source>
        <strain evidence="1 2">P7</strain>
    </source>
</reference>
<dbReference type="Proteomes" id="UP001201463">
    <property type="component" value="Unassembled WGS sequence"/>
</dbReference>
<dbReference type="Gene3D" id="3.40.50.11010">
    <property type="match status" value="1"/>
</dbReference>
<proteinExistence type="predicted"/>
<evidence type="ECO:0000313" key="2">
    <source>
        <dbReference type="Proteomes" id="UP001201463"/>
    </source>
</evidence>
<evidence type="ECO:0008006" key="3">
    <source>
        <dbReference type="Google" id="ProtNLM"/>
    </source>
</evidence>
<dbReference type="RefSeq" id="WP_233389425.1">
    <property type="nucleotide sequence ID" value="NZ_JAJTWT010000001.1"/>
</dbReference>
<sequence>MSRLAGRWRVLFVEEPVRCDGPAWLEVREVAPQLQVLVPHTPVAAPGFHDDQLAALQTLLDARLRAERLHADVAWLYTPMALPLVNSVQPDCIVYDCMDELSAFKNAPRQLRQRESALLKSAAVVLTGGPSLYEARRDLHPNVVCLPSAVDEAHFDLSRRGRSAADLAEAAEAGRLQGHLPGPRLGFFGVIDERFDASLVAALADAHPEWSIVMVGPVVKIDPASLPQRPNLHWLGMQPYERLPHLLAG</sequence>
<gene>
    <name evidence="1" type="ORF">LXT12_03345</name>
</gene>
<dbReference type="EMBL" id="JAJTWT010000001">
    <property type="protein sequence ID" value="MCE4536292.1"/>
    <property type="molecule type" value="Genomic_DNA"/>
</dbReference>